<comment type="caution">
    <text evidence="6">The sequence shown here is derived from an EMBL/GenBank/DDBJ whole genome shotgun (WGS) entry which is preliminary data.</text>
</comment>
<keyword evidence="3 5" id="KW-1133">Transmembrane helix</keyword>
<evidence type="ECO:0008006" key="8">
    <source>
        <dbReference type="Google" id="ProtNLM"/>
    </source>
</evidence>
<organism evidence="6 7">
    <name type="scientific">Furfurilactobacillus rossiae DSM 15814</name>
    <dbReference type="NCBI Taxonomy" id="1114972"/>
    <lineage>
        <taxon>Bacteria</taxon>
        <taxon>Bacillati</taxon>
        <taxon>Bacillota</taxon>
        <taxon>Bacilli</taxon>
        <taxon>Lactobacillales</taxon>
        <taxon>Lactobacillaceae</taxon>
        <taxon>Furfurilactobacillus</taxon>
    </lineage>
</organism>
<evidence type="ECO:0000256" key="1">
    <source>
        <dbReference type="ARBA" id="ARBA00004141"/>
    </source>
</evidence>
<dbReference type="RefSeq" id="WP_017261522.1">
    <property type="nucleotide sequence ID" value="NZ_AUAW01000020.1"/>
</dbReference>
<keyword evidence="4 5" id="KW-0472">Membrane</keyword>
<name>A0A0R1REY6_9LACO</name>
<dbReference type="EMBL" id="AZFF01000022">
    <property type="protein sequence ID" value="KRL53290.1"/>
    <property type="molecule type" value="Genomic_DNA"/>
</dbReference>
<keyword evidence="7" id="KW-1185">Reference proteome</keyword>
<gene>
    <name evidence="6" type="ORF">FD35_GL001356</name>
</gene>
<evidence type="ECO:0000313" key="6">
    <source>
        <dbReference type="EMBL" id="KRL53290.1"/>
    </source>
</evidence>
<evidence type="ECO:0000256" key="2">
    <source>
        <dbReference type="ARBA" id="ARBA00022692"/>
    </source>
</evidence>
<comment type="subcellular location">
    <subcellularLocation>
        <location evidence="1">Membrane</location>
        <topology evidence="1">Multi-pass membrane protein</topology>
    </subcellularLocation>
</comment>
<sequence>MTHKILSALSYLSILFLPVLFPLVVWIAAAGQRDVTTHAARAFWTQLLPTLMAFGIFFFVAVYGLTIGPNAGMGWLTLLFIGAFGLASLVLWFYNIVMGIRVLLD</sequence>
<dbReference type="eggNOG" id="ENOG5032VBI">
    <property type="taxonomic scope" value="Bacteria"/>
</dbReference>
<feature type="transmembrane region" description="Helical" evidence="5">
    <location>
        <begin position="72"/>
        <end position="94"/>
    </location>
</feature>
<evidence type="ECO:0000256" key="4">
    <source>
        <dbReference type="ARBA" id="ARBA00023136"/>
    </source>
</evidence>
<reference evidence="6 7" key="1">
    <citation type="journal article" date="2015" name="Genome Announc.">
        <title>Expanding the biotechnology potential of lactobacilli through comparative genomics of 213 strains and associated genera.</title>
        <authorList>
            <person name="Sun Z."/>
            <person name="Harris H.M."/>
            <person name="McCann A."/>
            <person name="Guo C."/>
            <person name="Argimon S."/>
            <person name="Zhang W."/>
            <person name="Yang X."/>
            <person name="Jeffery I.B."/>
            <person name="Cooney J.C."/>
            <person name="Kagawa T.F."/>
            <person name="Liu W."/>
            <person name="Song Y."/>
            <person name="Salvetti E."/>
            <person name="Wrobel A."/>
            <person name="Rasinkangas P."/>
            <person name="Parkhill J."/>
            <person name="Rea M.C."/>
            <person name="O'Sullivan O."/>
            <person name="Ritari J."/>
            <person name="Douillard F.P."/>
            <person name="Paul Ross R."/>
            <person name="Yang R."/>
            <person name="Briner A.E."/>
            <person name="Felis G.E."/>
            <person name="de Vos W.M."/>
            <person name="Barrangou R."/>
            <person name="Klaenhammer T.R."/>
            <person name="Caufield P.W."/>
            <person name="Cui Y."/>
            <person name="Zhang H."/>
            <person name="O'Toole P.W."/>
        </authorList>
    </citation>
    <scope>NUCLEOTIDE SEQUENCE [LARGE SCALE GENOMIC DNA]</scope>
    <source>
        <strain evidence="6 7">DSM 15814</strain>
    </source>
</reference>
<evidence type="ECO:0000313" key="7">
    <source>
        <dbReference type="Proteomes" id="UP000051999"/>
    </source>
</evidence>
<feature type="transmembrane region" description="Helical" evidence="5">
    <location>
        <begin position="42"/>
        <end position="66"/>
    </location>
</feature>
<accession>A0A0R1REY6</accession>
<proteinExistence type="predicted"/>
<dbReference type="STRING" id="1114972.FD35_GL001356"/>
<dbReference type="Proteomes" id="UP000051999">
    <property type="component" value="Unassembled WGS sequence"/>
</dbReference>
<dbReference type="PATRIC" id="fig|1114972.6.peg.1375"/>
<protein>
    <recommendedName>
        <fullName evidence="8">Integral membrane protein</fullName>
    </recommendedName>
</protein>
<evidence type="ECO:0000256" key="3">
    <source>
        <dbReference type="ARBA" id="ARBA00022989"/>
    </source>
</evidence>
<feature type="transmembrane region" description="Helical" evidence="5">
    <location>
        <begin position="6"/>
        <end position="30"/>
    </location>
</feature>
<evidence type="ECO:0000256" key="5">
    <source>
        <dbReference type="SAM" id="Phobius"/>
    </source>
</evidence>
<keyword evidence="2 5" id="KW-0812">Transmembrane</keyword>
<dbReference type="InterPro" id="IPR019109">
    <property type="entry name" value="MamF_MmsF"/>
</dbReference>
<dbReference type="AlphaFoldDB" id="A0A0R1REY6"/>
<dbReference type="OrthoDB" id="2328241at2"/>
<dbReference type="Pfam" id="PF09685">
    <property type="entry name" value="MamF_MmsF"/>
    <property type="match status" value="1"/>
</dbReference>